<proteinExistence type="predicted"/>
<reference evidence="5 6" key="1">
    <citation type="journal article" date="2016" name="Genome Announc.">
        <title>First Complete Genome Sequence of a Subdivision 6 Acidobacterium Strain.</title>
        <authorList>
            <person name="Huang S."/>
            <person name="Vieira S."/>
            <person name="Bunk B."/>
            <person name="Riedel T."/>
            <person name="Sproer C."/>
            <person name="Overmann J."/>
        </authorList>
    </citation>
    <scope>NUCLEOTIDE SEQUENCE [LARGE SCALE GENOMIC DNA]</scope>
    <source>
        <strain evidence="6">DSM 100886 HEG_-6_39</strain>
    </source>
</reference>
<gene>
    <name evidence="5" type="primary">gchK</name>
    <name evidence="5" type="ORF">LuPra_00392</name>
</gene>
<evidence type="ECO:0000313" key="6">
    <source>
        <dbReference type="Proteomes" id="UP000076079"/>
    </source>
</evidence>
<evidence type="ECO:0000313" key="5">
    <source>
        <dbReference type="EMBL" id="AMY07225.1"/>
    </source>
</evidence>
<dbReference type="EC" id="2.7.13.3" evidence="2"/>
<dbReference type="InterPro" id="IPR004358">
    <property type="entry name" value="Sig_transdc_His_kin-like_C"/>
</dbReference>
<dbReference type="Gene3D" id="1.10.287.130">
    <property type="match status" value="1"/>
</dbReference>
<dbReference type="EMBL" id="CP015136">
    <property type="protein sequence ID" value="AMY07225.1"/>
    <property type="molecule type" value="Genomic_DNA"/>
</dbReference>
<dbReference type="SMART" id="SM00387">
    <property type="entry name" value="HATPase_c"/>
    <property type="match status" value="1"/>
</dbReference>
<dbReference type="PROSITE" id="PS50109">
    <property type="entry name" value="HIS_KIN"/>
    <property type="match status" value="1"/>
</dbReference>
<evidence type="ECO:0000259" key="3">
    <source>
        <dbReference type="PROSITE" id="PS50042"/>
    </source>
</evidence>
<dbReference type="Gene3D" id="2.60.120.10">
    <property type="entry name" value="Jelly Rolls"/>
    <property type="match status" value="1"/>
</dbReference>
<keyword evidence="5" id="KW-0418">Kinase</keyword>
<dbReference type="KEGG" id="abac:LuPra_00392"/>
<organism evidence="5 6">
    <name type="scientific">Luteitalea pratensis</name>
    <dbReference type="NCBI Taxonomy" id="1855912"/>
    <lineage>
        <taxon>Bacteria</taxon>
        <taxon>Pseudomonadati</taxon>
        <taxon>Acidobacteriota</taxon>
        <taxon>Vicinamibacteria</taxon>
        <taxon>Vicinamibacterales</taxon>
        <taxon>Vicinamibacteraceae</taxon>
        <taxon>Luteitalea</taxon>
    </lineage>
</organism>
<dbReference type="InterPro" id="IPR036890">
    <property type="entry name" value="HATPase_C_sf"/>
</dbReference>
<dbReference type="AlphaFoldDB" id="A0A143PFD4"/>
<dbReference type="PROSITE" id="PS50042">
    <property type="entry name" value="CNMP_BINDING_3"/>
    <property type="match status" value="1"/>
</dbReference>
<dbReference type="InterPro" id="IPR003594">
    <property type="entry name" value="HATPase_dom"/>
</dbReference>
<dbReference type="CDD" id="cd00038">
    <property type="entry name" value="CAP_ED"/>
    <property type="match status" value="1"/>
</dbReference>
<dbReference type="SMART" id="SM00100">
    <property type="entry name" value="cNMP"/>
    <property type="match status" value="1"/>
</dbReference>
<dbReference type="STRING" id="1855912.LuPra_00392"/>
<dbReference type="InterPro" id="IPR005467">
    <property type="entry name" value="His_kinase_dom"/>
</dbReference>
<evidence type="ECO:0000256" key="1">
    <source>
        <dbReference type="ARBA" id="ARBA00000085"/>
    </source>
</evidence>
<dbReference type="Pfam" id="PF00027">
    <property type="entry name" value="cNMP_binding"/>
    <property type="match status" value="1"/>
</dbReference>
<evidence type="ECO:0000256" key="2">
    <source>
        <dbReference type="ARBA" id="ARBA00012438"/>
    </source>
</evidence>
<reference evidence="6" key="2">
    <citation type="submission" date="2016-04" db="EMBL/GenBank/DDBJ databases">
        <title>First Complete Genome Sequence of a Subdivision 6 Acidobacterium.</title>
        <authorList>
            <person name="Huang S."/>
            <person name="Vieira S."/>
            <person name="Bunk B."/>
            <person name="Riedel T."/>
            <person name="Sproeer C."/>
            <person name="Overmann J."/>
        </authorList>
    </citation>
    <scope>NUCLEOTIDE SEQUENCE [LARGE SCALE GENOMIC DNA]</scope>
    <source>
        <strain evidence="6">DSM 100886 HEG_-6_39</strain>
    </source>
</reference>
<dbReference type="Pfam" id="PF02518">
    <property type="entry name" value="HATPase_c"/>
    <property type="match status" value="1"/>
</dbReference>
<dbReference type="Gene3D" id="3.30.565.10">
    <property type="entry name" value="Histidine kinase-like ATPase, C-terminal domain"/>
    <property type="match status" value="1"/>
</dbReference>
<dbReference type="RefSeq" id="WP_110169202.1">
    <property type="nucleotide sequence ID" value="NZ_CP015136.1"/>
</dbReference>
<feature type="domain" description="Cyclic nucleotide-binding" evidence="3">
    <location>
        <begin position="18"/>
        <end position="135"/>
    </location>
</feature>
<keyword evidence="6" id="KW-1185">Reference proteome</keyword>
<dbReference type="Proteomes" id="UP000076079">
    <property type="component" value="Chromosome"/>
</dbReference>
<protein>
    <recommendedName>
        <fullName evidence="2">histidine kinase</fullName>
        <ecNumber evidence="2">2.7.13.3</ecNumber>
    </recommendedName>
</protein>
<dbReference type="SUPFAM" id="SSF55874">
    <property type="entry name" value="ATPase domain of HSP90 chaperone/DNA topoisomerase II/histidine kinase"/>
    <property type="match status" value="1"/>
</dbReference>
<name>A0A143PFD4_LUTPR</name>
<dbReference type="InterPro" id="IPR000595">
    <property type="entry name" value="cNMP-bd_dom"/>
</dbReference>
<dbReference type="InterPro" id="IPR018490">
    <property type="entry name" value="cNMP-bd_dom_sf"/>
</dbReference>
<dbReference type="PANTHER" id="PTHR43065:SF48">
    <property type="entry name" value="HISTIDINE KINASE"/>
    <property type="match status" value="1"/>
</dbReference>
<dbReference type="PANTHER" id="PTHR43065">
    <property type="entry name" value="SENSOR HISTIDINE KINASE"/>
    <property type="match status" value="1"/>
</dbReference>
<sequence>MSDPQAEPLVDALRRVRVFDGLDDAQRQWLAERMEEAHFEVGHTLFEVGAVADRMIAMLSGELQVVVSGTNEPFLFVHEGDVSGLLPYSRMTVLRATARATRPSRVAFLHKRHFPDLLRELPSVAERLVWMMADRIREFAVHETHREKLMALGKLSAGLAHELNNPASAVQRAAAQLCTLLTELQAHAAGAAASSLAERLMVTDTPGDPLDRSDRERGLRQWSKSAGLDVPRDALTALADAGLDANEVTQLVAGIPQSEVASLLVRITMAWRARSLVDDIEKATTRIADLVGAIKEYAYRDQAPTQTVDVRSSLDRTLTVFTPRLKHGVTVERDYQEDLPSIQANAGELTQMWTNLIDNALDAMQESGTLRVRAARDNETLVVQIGDSGPGIPKEIQRQVFEPFFTTKPQGEGTGLGLDIVRGIAQRHQGAVRVLHSEPGDTVMQVRLPIGSVANEENASGDHVPAS</sequence>
<dbReference type="OrthoDB" id="224978at2"/>
<dbReference type="SUPFAM" id="SSF51206">
    <property type="entry name" value="cAMP-binding domain-like"/>
    <property type="match status" value="1"/>
</dbReference>
<dbReference type="PRINTS" id="PR00344">
    <property type="entry name" value="BCTRLSENSOR"/>
</dbReference>
<keyword evidence="5" id="KW-0808">Transferase</keyword>
<dbReference type="InterPro" id="IPR014710">
    <property type="entry name" value="RmlC-like_jellyroll"/>
</dbReference>
<dbReference type="GO" id="GO:0004673">
    <property type="term" value="F:protein histidine kinase activity"/>
    <property type="evidence" value="ECO:0007669"/>
    <property type="project" value="UniProtKB-EC"/>
</dbReference>
<feature type="domain" description="Histidine kinase" evidence="4">
    <location>
        <begin position="274"/>
        <end position="452"/>
    </location>
</feature>
<evidence type="ECO:0000259" key="4">
    <source>
        <dbReference type="PROSITE" id="PS50109"/>
    </source>
</evidence>
<comment type="catalytic activity">
    <reaction evidence="1">
        <text>ATP + protein L-histidine = ADP + protein N-phospho-L-histidine.</text>
        <dbReference type="EC" id="2.7.13.3"/>
    </reaction>
</comment>
<accession>A0A143PFD4</accession>